<dbReference type="GO" id="GO:0022900">
    <property type="term" value="P:electron transport chain"/>
    <property type="evidence" value="ECO:0007669"/>
    <property type="project" value="InterPro"/>
</dbReference>
<evidence type="ECO:0000256" key="3">
    <source>
        <dbReference type="SAM" id="SignalP"/>
    </source>
</evidence>
<evidence type="ECO:0000256" key="2">
    <source>
        <dbReference type="ARBA" id="ARBA00022729"/>
    </source>
</evidence>
<organism evidence="4 5">
    <name type="scientific">Marinomonas polaris DSM 16579</name>
    <dbReference type="NCBI Taxonomy" id="1122206"/>
    <lineage>
        <taxon>Bacteria</taxon>
        <taxon>Pseudomonadati</taxon>
        <taxon>Pseudomonadota</taxon>
        <taxon>Gammaproteobacteria</taxon>
        <taxon>Oceanospirillales</taxon>
        <taxon>Oceanospirillaceae</taxon>
        <taxon>Marinomonas</taxon>
    </lineage>
</organism>
<dbReference type="GO" id="GO:0042597">
    <property type="term" value="C:periplasmic space"/>
    <property type="evidence" value="ECO:0007669"/>
    <property type="project" value="InterPro"/>
</dbReference>
<dbReference type="Proteomes" id="UP000184517">
    <property type="component" value="Unassembled WGS sequence"/>
</dbReference>
<evidence type="ECO:0000313" key="5">
    <source>
        <dbReference type="Proteomes" id="UP000184517"/>
    </source>
</evidence>
<gene>
    <name evidence="4" type="ORF">SAMN02745753_01402</name>
</gene>
<dbReference type="STRING" id="1122206.SAMN02745753_01402"/>
<feature type="signal peptide" evidence="3">
    <location>
        <begin position="1"/>
        <end position="21"/>
    </location>
</feature>
<keyword evidence="5" id="KW-1185">Reference proteome</keyword>
<dbReference type="GO" id="GO:0020037">
    <property type="term" value="F:heme binding"/>
    <property type="evidence" value="ECO:0007669"/>
    <property type="project" value="InterPro"/>
</dbReference>
<keyword evidence="2 3" id="KW-0732">Signal</keyword>
<feature type="chain" id="PRO_5012002273" evidence="3">
    <location>
        <begin position="22"/>
        <end position="142"/>
    </location>
</feature>
<dbReference type="Gene3D" id="1.20.120.10">
    <property type="entry name" value="Cytochrome c/b562"/>
    <property type="match status" value="1"/>
</dbReference>
<dbReference type="SUPFAM" id="SSF47175">
    <property type="entry name" value="Cytochromes"/>
    <property type="match status" value="1"/>
</dbReference>
<proteinExistence type="inferred from homology"/>
<dbReference type="RefSeq" id="WP_072839013.1">
    <property type="nucleotide sequence ID" value="NZ_FQVF01000006.1"/>
</dbReference>
<protein>
    <submittedName>
        <fullName evidence="4">Cytochrome b562</fullName>
    </submittedName>
</protein>
<accession>A0A1M4ZHI8</accession>
<reference evidence="5" key="1">
    <citation type="submission" date="2016-11" db="EMBL/GenBank/DDBJ databases">
        <authorList>
            <person name="Varghese N."/>
            <person name="Submissions S."/>
        </authorList>
    </citation>
    <scope>NUCLEOTIDE SEQUENCE [LARGE SCALE GENOMIC DNA]</scope>
    <source>
        <strain evidence="5">DSM 16579</strain>
    </source>
</reference>
<name>A0A1M4ZHI8_9GAMM</name>
<dbReference type="InterPro" id="IPR009155">
    <property type="entry name" value="Cyt_b562"/>
</dbReference>
<evidence type="ECO:0000256" key="1">
    <source>
        <dbReference type="ARBA" id="ARBA00005523"/>
    </source>
</evidence>
<dbReference type="PROSITE" id="PS51257">
    <property type="entry name" value="PROKAR_LIPOPROTEIN"/>
    <property type="match status" value="1"/>
</dbReference>
<dbReference type="AlphaFoldDB" id="A0A1M4ZHI8"/>
<dbReference type="OrthoDB" id="6106480at2"/>
<dbReference type="GO" id="GO:0009055">
    <property type="term" value="F:electron transfer activity"/>
    <property type="evidence" value="ECO:0007669"/>
    <property type="project" value="InterPro"/>
</dbReference>
<sequence length="142" mass="15540">MKKGLLTAAIISISCSSTVFAASCDDTRLHGYMENIKDEMRSMSSDVKSGDNESAAKRANTLITYFEKARSETPYKFTAENLQGNELKDQKAEFTKVVDDTIVVLKDLETALKSGNSSEVKKLLGAMGNQRKTGHSSFKANC</sequence>
<dbReference type="InterPro" id="IPR010980">
    <property type="entry name" value="Cyt_c/b562"/>
</dbReference>
<comment type="similarity">
    <text evidence="1">Belongs to the cytochrome b562 family.</text>
</comment>
<dbReference type="GO" id="GO:0005506">
    <property type="term" value="F:iron ion binding"/>
    <property type="evidence" value="ECO:0007669"/>
    <property type="project" value="InterPro"/>
</dbReference>
<evidence type="ECO:0000313" key="4">
    <source>
        <dbReference type="EMBL" id="SHF17510.1"/>
    </source>
</evidence>
<dbReference type="Pfam" id="PF07361">
    <property type="entry name" value="Cytochrom_B562"/>
    <property type="match status" value="1"/>
</dbReference>
<dbReference type="EMBL" id="FQVF01000006">
    <property type="protein sequence ID" value="SHF17510.1"/>
    <property type="molecule type" value="Genomic_DNA"/>
</dbReference>